<protein>
    <recommendedName>
        <fullName evidence="3">Aminoglycoside phosphotransferase</fullName>
    </recommendedName>
</protein>
<name>A0ABS5TEB7_9ACTN</name>
<evidence type="ECO:0000313" key="2">
    <source>
        <dbReference type="Proteomes" id="UP001197247"/>
    </source>
</evidence>
<organism evidence="1 2">
    <name type="scientific">Kineosporia corallincola</name>
    <dbReference type="NCBI Taxonomy" id="2835133"/>
    <lineage>
        <taxon>Bacteria</taxon>
        <taxon>Bacillati</taxon>
        <taxon>Actinomycetota</taxon>
        <taxon>Actinomycetes</taxon>
        <taxon>Kineosporiales</taxon>
        <taxon>Kineosporiaceae</taxon>
        <taxon>Kineosporia</taxon>
    </lineage>
</organism>
<gene>
    <name evidence="1" type="ORF">KIH74_10910</name>
</gene>
<dbReference type="RefSeq" id="WP_214155734.1">
    <property type="nucleotide sequence ID" value="NZ_JAHBAY010000004.1"/>
</dbReference>
<evidence type="ECO:0000313" key="1">
    <source>
        <dbReference type="EMBL" id="MBT0769432.1"/>
    </source>
</evidence>
<comment type="caution">
    <text evidence="1">The sequence shown here is derived from an EMBL/GenBank/DDBJ whole genome shotgun (WGS) entry which is preliminary data.</text>
</comment>
<dbReference type="SUPFAM" id="SSF56112">
    <property type="entry name" value="Protein kinase-like (PK-like)"/>
    <property type="match status" value="1"/>
</dbReference>
<keyword evidence="2" id="KW-1185">Reference proteome</keyword>
<proteinExistence type="predicted"/>
<dbReference type="Proteomes" id="UP001197247">
    <property type="component" value="Unassembled WGS sequence"/>
</dbReference>
<evidence type="ECO:0008006" key="3">
    <source>
        <dbReference type="Google" id="ProtNLM"/>
    </source>
</evidence>
<reference evidence="1 2" key="1">
    <citation type="submission" date="2021-05" db="EMBL/GenBank/DDBJ databases">
        <title>Kineosporia and Streptomyces sp. nov. two new marine actinobacteria isolated from Coral.</title>
        <authorList>
            <person name="Buangrab K."/>
            <person name="Sutthacheep M."/>
            <person name="Yeemin T."/>
            <person name="Harunari E."/>
            <person name="Igarashi Y."/>
            <person name="Kanchanasin P."/>
            <person name="Tanasupawat S."/>
            <person name="Phongsopitanun W."/>
        </authorList>
    </citation>
    <scope>NUCLEOTIDE SEQUENCE [LARGE SCALE GENOMIC DNA]</scope>
    <source>
        <strain evidence="1 2">J2-2</strain>
    </source>
</reference>
<dbReference type="InterPro" id="IPR011009">
    <property type="entry name" value="Kinase-like_dom_sf"/>
</dbReference>
<sequence length="271" mass="29152">MRPSPHVLDLFAVPEDPEPLPGGQGHSVLAGDLVLSPGRDPGTQEWLSPLLARFAVRLDVDPARHRRDLRVAVPVPARDGSWVVDGWAASRYEPGTVTCRDLDVAIAAGHVLHARLASLVRERPAGLARRNDRWARAERVAFGEEPVPSLRPEVAGLVSHALDAAGDDGLGPDQLVHADLAGNLLLDADGAPVVIDFAPAWRPVLWADAVCVLDSVLRRVAPRKVLVDWASGPARVAMLRAVVFRLVSDDPQDVDLDGYADVLRSIMIATT</sequence>
<dbReference type="EMBL" id="JAHBAY010000004">
    <property type="protein sequence ID" value="MBT0769432.1"/>
    <property type="molecule type" value="Genomic_DNA"/>
</dbReference>
<accession>A0ABS5TEB7</accession>